<dbReference type="OrthoDB" id="10634809at2759"/>
<feature type="region of interest" description="Disordered" evidence="2">
    <location>
        <begin position="60"/>
        <end position="83"/>
    </location>
</feature>
<keyword evidence="1" id="KW-0863">Zinc-finger</keyword>
<keyword evidence="6" id="KW-1185">Reference proteome</keyword>
<evidence type="ECO:0000256" key="2">
    <source>
        <dbReference type="SAM" id="MobiDB-lite"/>
    </source>
</evidence>
<dbReference type="OMA" id="MENTHSE"/>
<feature type="compositionally biased region" description="Basic and acidic residues" evidence="2">
    <location>
        <begin position="253"/>
        <end position="263"/>
    </location>
</feature>
<evidence type="ECO:0000313" key="5">
    <source>
        <dbReference type="EMBL" id="CAE8689443.1"/>
    </source>
</evidence>
<dbReference type="PROSITE" id="PS50089">
    <property type="entry name" value="ZF_RING_2"/>
    <property type="match status" value="1"/>
</dbReference>
<name>A0A813GJ79_POLGL</name>
<dbReference type="InterPro" id="IPR001841">
    <property type="entry name" value="Znf_RING"/>
</dbReference>
<feature type="region of interest" description="Disordered" evidence="2">
    <location>
        <begin position="12"/>
        <end position="48"/>
    </location>
</feature>
<feature type="region of interest" description="Disordered" evidence="2">
    <location>
        <begin position="222"/>
        <end position="271"/>
    </location>
</feature>
<protein>
    <recommendedName>
        <fullName evidence="3">RING-type domain-containing protein</fullName>
    </recommendedName>
</protein>
<dbReference type="Gene3D" id="3.30.40.10">
    <property type="entry name" value="Zinc/RING finger domain, C3HC4 (zinc finger)"/>
    <property type="match status" value="1"/>
</dbReference>
<feature type="compositionally biased region" description="Low complexity" evidence="2">
    <location>
        <begin position="222"/>
        <end position="239"/>
    </location>
</feature>
<keyword evidence="1" id="KW-0479">Metal-binding</keyword>
<dbReference type="GO" id="GO:0008270">
    <property type="term" value="F:zinc ion binding"/>
    <property type="evidence" value="ECO:0007669"/>
    <property type="project" value="UniProtKB-KW"/>
</dbReference>
<evidence type="ECO:0000313" key="4">
    <source>
        <dbReference type="EMBL" id="CAE8627150.1"/>
    </source>
</evidence>
<accession>A0A813GJ79</accession>
<gene>
    <name evidence="4" type="ORF">PGLA1383_LOCUS43981</name>
    <name evidence="5" type="ORF">PGLA2088_LOCUS26466</name>
</gene>
<evidence type="ECO:0000259" key="3">
    <source>
        <dbReference type="PROSITE" id="PS50089"/>
    </source>
</evidence>
<organism evidence="4 6">
    <name type="scientific">Polarella glacialis</name>
    <name type="common">Dinoflagellate</name>
    <dbReference type="NCBI Taxonomy" id="89957"/>
    <lineage>
        <taxon>Eukaryota</taxon>
        <taxon>Sar</taxon>
        <taxon>Alveolata</taxon>
        <taxon>Dinophyceae</taxon>
        <taxon>Suessiales</taxon>
        <taxon>Suessiaceae</taxon>
        <taxon>Polarella</taxon>
    </lineage>
</organism>
<sequence length="561" mass="59877">MALIVRVVPKTATPKAKAKDLQAKSTLGGSSAPTAAKNQTKPAGSGVAAVRQLRTTDSMANKRPFENQSAQNQQTQGSMDTRPAEPEPCPICLDCLGGQQLGVCVGADGHRSCSHYFHLACLRRVEGACCPTCRVRFFKRAPLPSIHDDAASWCSLVSLSGRDALSRREASAALSATLLLPPDAVDALVESSWPAWSQGGELLSAGSLHHVAAAIAEQLPGTKSTCSSASSSPKKVTASGLEEQELLSGPAEVNRKAEEDSGHLGHGGHGRSGTVCKCGQVHVRRGDRVRRGPGSGESEGNGEVAAGQLGTIVRVAGGQESVTVRWDRSPDEKLHSYIWPDPDGHVLAPASYREVDEDVCTVQKQTGLSSAAAEELLRRVGFKAPEDASAKVNAAEASEICEEKLRKPLQLFHRVRILPDSVLLQQWFDSTPPCKCKRSGCSGGVKWTSRADKHVGREAVLLQIDASDDTVLVQTCGPCECEIWYPRLAVAPAYDPDLADALLFKLKDLVECKTNTGWERGVVDQVLWTGGHRLARHPYQVTLASGTTVTVPSFELIRGLA</sequence>
<dbReference type="EMBL" id="CAJNNW010027071">
    <property type="protein sequence ID" value="CAE8689443.1"/>
    <property type="molecule type" value="Genomic_DNA"/>
</dbReference>
<comment type="caution">
    <text evidence="4">The sequence shown here is derived from an EMBL/GenBank/DDBJ whole genome shotgun (WGS) entry which is preliminary data.</text>
</comment>
<reference evidence="4" key="1">
    <citation type="submission" date="2021-02" db="EMBL/GenBank/DDBJ databases">
        <authorList>
            <person name="Dougan E. K."/>
            <person name="Rhodes N."/>
            <person name="Thang M."/>
            <person name="Chan C."/>
        </authorList>
    </citation>
    <scope>NUCLEOTIDE SEQUENCE</scope>
</reference>
<dbReference type="Proteomes" id="UP000626109">
    <property type="component" value="Unassembled WGS sequence"/>
</dbReference>
<dbReference type="EMBL" id="CAJNNV010029111">
    <property type="protein sequence ID" value="CAE8627150.1"/>
    <property type="molecule type" value="Genomic_DNA"/>
</dbReference>
<evidence type="ECO:0000313" key="6">
    <source>
        <dbReference type="Proteomes" id="UP000654075"/>
    </source>
</evidence>
<proteinExistence type="predicted"/>
<feature type="domain" description="RING-type" evidence="3">
    <location>
        <begin position="89"/>
        <end position="134"/>
    </location>
</feature>
<feature type="compositionally biased region" description="Polar residues" evidence="2">
    <location>
        <begin position="23"/>
        <end position="42"/>
    </location>
</feature>
<dbReference type="Proteomes" id="UP000654075">
    <property type="component" value="Unassembled WGS sequence"/>
</dbReference>
<keyword evidence="1" id="KW-0862">Zinc</keyword>
<feature type="compositionally biased region" description="Polar residues" evidence="2">
    <location>
        <begin position="66"/>
        <end position="79"/>
    </location>
</feature>
<dbReference type="InterPro" id="IPR013083">
    <property type="entry name" value="Znf_RING/FYVE/PHD"/>
</dbReference>
<dbReference type="SUPFAM" id="SSF57850">
    <property type="entry name" value="RING/U-box"/>
    <property type="match status" value="1"/>
</dbReference>
<evidence type="ECO:0000256" key="1">
    <source>
        <dbReference type="PROSITE-ProRule" id="PRU00175"/>
    </source>
</evidence>
<dbReference type="AlphaFoldDB" id="A0A813GJ79"/>